<dbReference type="Gene3D" id="3.80.10.10">
    <property type="entry name" value="Ribonuclease Inhibitor"/>
    <property type="match status" value="2"/>
</dbReference>
<keyword evidence="2" id="KW-0677">Repeat</keyword>
<reference evidence="6" key="1">
    <citation type="submission" date="2014-12" db="EMBL/GenBank/DDBJ databases">
        <title>Genome Sequence of Valsa Canker Pathogens Uncovers a Specific Adaption of Colonization on Woody Bark.</title>
        <authorList>
            <person name="Yin Z."/>
            <person name="Liu H."/>
            <person name="Gao X."/>
            <person name="Li Z."/>
            <person name="Song N."/>
            <person name="Ke X."/>
            <person name="Dai Q."/>
            <person name="Wu Y."/>
            <person name="Sun Y."/>
            <person name="Xu J.-R."/>
            <person name="Kang Z.K."/>
            <person name="Wang L."/>
            <person name="Huang L."/>
        </authorList>
    </citation>
    <scope>NUCLEOTIDE SEQUENCE [LARGE SCALE GENOMIC DNA]</scope>
    <source>
        <strain evidence="6">SXYL134</strain>
    </source>
</reference>
<keyword evidence="6" id="KW-1185">Reference proteome</keyword>
<dbReference type="SUPFAM" id="SSF74924">
    <property type="entry name" value="Cap-Gly domain"/>
    <property type="match status" value="1"/>
</dbReference>
<dbReference type="PROSITE" id="PS50245">
    <property type="entry name" value="CAP_GLY_2"/>
    <property type="match status" value="1"/>
</dbReference>
<dbReference type="AlphaFoldDB" id="A0A194VEK9"/>
<gene>
    <name evidence="5" type="ORF">VP1G_09431</name>
</gene>
<feature type="compositionally biased region" description="Acidic residues" evidence="3">
    <location>
        <begin position="532"/>
        <end position="551"/>
    </location>
</feature>
<sequence length="610" mass="67283">MAQTAENWIGKRLSYNGALCTVRYIGEVSGTIGTWLGVEWDDQSRGKHDGSHKGTRYFECLSRSPTAASFVRPERRADKPTTFLEALQEKYAGEVTADQTPISSGPQIIISGKVAEEIGFDKIRKQQARLNELKIVILDGLRIDRASDPKVSDKSIKEICPKVVELNLSRNLFTRLEDVVEICLQLEALRGLRLNGNRFQSTTTYSTGEDYVPAFAGVRELALDEMLLDWQGICQIATGFRDLTALYASANQLSSLPVDQAGALPPTLTAVHMEFNEFTTMSSLAGLAALPSLKNLHLKANNISAITSDASQEIPVFSKTLSYLDISYNNVSTWSFIDALPDSFPGLTSLRLAHNPIYENPGLGLDTSDASTTTSGKASVTEEAYMLTIGRLACLTSLNFSAITPNDRTNAEMFYLSRIGRQLSSVPEEDADKVIAQHRRYAELCDLYGEPVVVRRKEVNPAFLDARLINVKFRSGLAVGQTTEDSVSRQAQIPKSLDIYAVKGIAGRLFGLHPLKMRLIWETGEWDPVAGFDDEAGDSDDDDDDDDDGETVEGHEAMDVVQPVQPDEDAQEKNNKAGRWIKREVELKGSPRKFGFCVDGLDVSIRVEPR</sequence>
<dbReference type="PANTHER" id="PTHR45617:SF171">
    <property type="entry name" value="LEUCINE-RICH REPEAT-CONTAINING PROTEIN 15"/>
    <property type="match status" value="1"/>
</dbReference>
<evidence type="ECO:0000313" key="6">
    <source>
        <dbReference type="Proteomes" id="UP000078576"/>
    </source>
</evidence>
<dbReference type="PANTHER" id="PTHR45617">
    <property type="entry name" value="LEUCINE RICH REPEAT FAMILY PROTEIN"/>
    <property type="match status" value="1"/>
</dbReference>
<dbReference type="Proteomes" id="UP000078576">
    <property type="component" value="Unassembled WGS sequence"/>
</dbReference>
<dbReference type="InterPro" id="IPR032675">
    <property type="entry name" value="LRR_dom_sf"/>
</dbReference>
<keyword evidence="1" id="KW-0433">Leucine-rich repeat</keyword>
<dbReference type="Pfam" id="PF01302">
    <property type="entry name" value="CAP_GLY"/>
    <property type="match status" value="1"/>
</dbReference>
<dbReference type="InterPro" id="IPR000938">
    <property type="entry name" value="CAP-Gly_domain"/>
</dbReference>
<dbReference type="SMART" id="SM01052">
    <property type="entry name" value="CAP_GLY"/>
    <property type="match status" value="1"/>
</dbReference>
<evidence type="ECO:0000313" key="5">
    <source>
        <dbReference type="EMBL" id="KUI62314.1"/>
    </source>
</evidence>
<organism evidence="5 6">
    <name type="scientific">Cytospora mali</name>
    <name type="common">Apple Valsa canker fungus</name>
    <name type="synonym">Valsa mali</name>
    <dbReference type="NCBI Taxonomy" id="578113"/>
    <lineage>
        <taxon>Eukaryota</taxon>
        <taxon>Fungi</taxon>
        <taxon>Dikarya</taxon>
        <taxon>Ascomycota</taxon>
        <taxon>Pezizomycotina</taxon>
        <taxon>Sordariomycetes</taxon>
        <taxon>Sordariomycetidae</taxon>
        <taxon>Diaporthales</taxon>
        <taxon>Cytosporaceae</taxon>
        <taxon>Cytospora</taxon>
    </lineage>
</organism>
<dbReference type="STRING" id="694573.A0A194VEK9"/>
<proteinExistence type="predicted"/>
<evidence type="ECO:0000256" key="3">
    <source>
        <dbReference type="SAM" id="MobiDB-lite"/>
    </source>
</evidence>
<dbReference type="EMBL" id="KN714807">
    <property type="protein sequence ID" value="KUI62314.1"/>
    <property type="molecule type" value="Genomic_DNA"/>
</dbReference>
<dbReference type="Gene3D" id="2.30.30.190">
    <property type="entry name" value="CAP Gly-rich-like domain"/>
    <property type="match status" value="1"/>
</dbReference>
<dbReference type="SUPFAM" id="SSF52058">
    <property type="entry name" value="L domain-like"/>
    <property type="match status" value="1"/>
</dbReference>
<dbReference type="PROSITE" id="PS00845">
    <property type="entry name" value="CAP_GLY_1"/>
    <property type="match status" value="1"/>
</dbReference>
<feature type="region of interest" description="Disordered" evidence="3">
    <location>
        <begin position="530"/>
        <end position="579"/>
    </location>
</feature>
<accession>A0A194VEK9</accession>
<evidence type="ECO:0000256" key="1">
    <source>
        <dbReference type="ARBA" id="ARBA00022614"/>
    </source>
</evidence>
<evidence type="ECO:0000259" key="4">
    <source>
        <dbReference type="PROSITE" id="PS50245"/>
    </source>
</evidence>
<feature type="domain" description="CAP-Gly" evidence="4">
    <location>
        <begin position="26"/>
        <end position="72"/>
    </location>
</feature>
<dbReference type="InterPro" id="IPR036859">
    <property type="entry name" value="CAP-Gly_dom_sf"/>
</dbReference>
<evidence type="ECO:0000256" key="2">
    <source>
        <dbReference type="ARBA" id="ARBA00022737"/>
    </source>
</evidence>
<protein>
    <submittedName>
        <fullName evidence="5">Tubulin-specific chaperone E</fullName>
    </submittedName>
</protein>
<name>A0A194VEK9_CYTMA</name>
<dbReference type="OrthoDB" id="5273213at2759"/>